<dbReference type="AlphaFoldDB" id="A0AAV7AVB0"/>
<evidence type="ECO:0000256" key="3">
    <source>
        <dbReference type="ARBA" id="ARBA00022851"/>
    </source>
</evidence>
<dbReference type="GO" id="GO:0046872">
    <property type="term" value="F:metal ion binding"/>
    <property type="evidence" value="ECO:0007669"/>
    <property type="project" value="UniProtKB-KW"/>
</dbReference>
<organism evidence="5 6">
    <name type="scientific">Engystomops pustulosus</name>
    <name type="common">Tungara frog</name>
    <name type="synonym">Physalaemus pustulosus</name>
    <dbReference type="NCBI Taxonomy" id="76066"/>
    <lineage>
        <taxon>Eukaryota</taxon>
        <taxon>Metazoa</taxon>
        <taxon>Chordata</taxon>
        <taxon>Craniata</taxon>
        <taxon>Vertebrata</taxon>
        <taxon>Euteleostomi</taxon>
        <taxon>Amphibia</taxon>
        <taxon>Batrachia</taxon>
        <taxon>Anura</taxon>
        <taxon>Neobatrachia</taxon>
        <taxon>Hyloidea</taxon>
        <taxon>Leptodactylidae</taxon>
        <taxon>Leiuperinae</taxon>
        <taxon>Engystomops</taxon>
    </lineage>
</organism>
<name>A0AAV7AVB0_ENGPU</name>
<dbReference type="PRINTS" id="PR00860">
    <property type="entry name" value="MTVERTEBRATE"/>
</dbReference>
<dbReference type="Pfam" id="PF00131">
    <property type="entry name" value="Metallothio"/>
    <property type="match status" value="1"/>
</dbReference>
<comment type="caution">
    <text evidence="5">The sequence shown here is derived from an EMBL/GenBank/DDBJ whole genome shotgun (WGS) entry which is preliminary data.</text>
</comment>
<proteinExistence type="inferred from homology"/>
<dbReference type="EMBL" id="WNYA01000007">
    <property type="protein sequence ID" value="KAG8563270.1"/>
    <property type="molecule type" value="Genomic_DNA"/>
</dbReference>
<comment type="similarity">
    <text evidence="1">Belongs to the metallothionein superfamily. Type 1 family.</text>
</comment>
<dbReference type="InterPro" id="IPR017854">
    <property type="entry name" value="Metalthion_dom_sf"/>
</dbReference>
<evidence type="ECO:0000313" key="6">
    <source>
        <dbReference type="Proteomes" id="UP000824782"/>
    </source>
</evidence>
<dbReference type="InterPro" id="IPR023587">
    <property type="entry name" value="Metalthion_dom_sf_vert"/>
</dbReference>
<protein>
    <recommendedName>
        <fullName evidence="7">Metallothionein</fullName>
    </recommendedName>
</protein>
<dbReference type="InterPro" id="IPR000006">
    <property type="entry name" value="Metalthion_vert"/>
</dbReference>
<feature type="region of interest" description="Disordered" evidence="4">
    <location>
        <begin position="26"/>
        <end position="54"/>
    </location>
</feature>
<dbReference type="SUPFAM" id="SSF57868">
    <property type="entry name" value="Metallothionein"/>
    <property type="match status" value="1"/>
</dbReference>
<dbReference type="Proteomes" id="UP000824782">
    <property type="component" value="Unassembled WGS sequence"/>
</dbReference>
<evidence type="ECO:0000256" key="1">
    <source>
        <dbReference type="ARBA" id="ARBA00007283"/>
    </source>
</evidence>
<evidence type="ECO:0000313" key="5">
    <source>
        <dbReference type="EMBL" id="KAG8563270.1"/>
    </source>
</evidence>
<gene>
    <name evidence="5" type="ORF">GDO81_015994</name>
</gene>
<evidence type="ECO:0000256" key="2">
    <source>
        <dbReference type="ARBA" id="ARBA00022723"/>
    </source>
</evidence>
<dbReference type="InterPro" id="IPR018064">
    <property type="entry name" value="Metalthion_vert_metal_BS"/>
</dbReference>
<evidence type="ECO:0008006" key="7">
    <source>
        <dbReference type="Google" id="ProtNLM"/>
    </source>
</evidence>
<dbReference type="PROSITE" id="PS00203">
    <property type="entry name" value="METALLOTHIONEIN_VRT"/>
    <property type="match status" value="1"/>
</dbReference>
<keyword evidence="6" id="KW-1185">Reference proteome</keyword>
<feature type="compositionally biased region" description="Basic and acidic residues" evidence="4">
    <location>
        <begin position="31"/>
        <end position="49"/>
    </location>
</feature>
<sequence>MRMRTTSSEARGGSQCDMGEWVAGASSQHWDTVDTEHPAADSLSEKESSSHGPSFECNLCPGGSCTCGDSCKCKDCKCKSCKKSCCSCCPADCSKCSQGCECAKGCDSCSCCK</sequence>
<keyword evidence="3" id="KW-0480">Metal-thiolate cluster</keyword>
<reference evidence="5" key="1">
    <citation type="thesis" date="2020" institute="ProQuest LLC" country="789 East Eisenhower Parkway, Ann Arbor, MI, USA">
        <title>Comparative Genomics and Chromosome Evolution.</title>
        <authorList>
            <person name="Mudd A.B."/>
        </authorList>
    </citation>
    <scope>NUCLEOTIDE SEQUENCE</scope>
    <source>
        <strain evidence="5">237g6f4</strain>
        <tissue evidence="5">Blood</tissue>
    </source>
</reference>
<accession>A0AAV7AVB0</accession>
<evidence type="ECO:0000256" key="4">
    <source>
        <dbReference type="SAM" id="MobiDB-lite"/>
    </source>
</evidence>
<dbReference type="Gene3D" id="4.10.10.10">
    <property type="entry name" value="Metallothionein Isoform II"/>
    <property type="match status" value="1"/>
</dbReference>
<keyword evidence="2" id="KW-0479">Metal-binding</keyword>
<dbReference type="FunFam" id="4.10.10.10:FF:000001">
    <property type="entry name" value="Metallothionein"/>
    <property type="match status" value="1"/>
</dbReference>